<evidence type="ECO:0000256" key="6">
    <source>
        <dbReference type="SAM" id="Phobius"/>
    </source>
</evidence>
<feature type="transmembrane region" description="Helical" evidence="6">
    <location>
        <begin position="357"/>
        <end position="375"/>
    </location>
</feature>
<feature type="compositionally biased region" description="Polar residues" evidence="5">
    <location>
        <begin position="495"/>
        <end position="504"/>
    </location>
</feature>
<feature type="compositionally biased region" description="Low complexity" evidence="5">
    <location>
        <begin position="377"/>
        <end position="386"/>
    </location>
</feature>
<evidence type="ECO:0000256" key="2">
    <source>
        <dbReference type="ARBA" id="ARBA00022692"/>
    </source>
</evidence>
<dbReference type="InterPro" id="IPR051694">
    <property type="entry name" value="Immunoregulatory_rcpt-like"/>
</dbReference>
<comment type="subcellular location">
    <subcellularLocation>
        <location evidence="1">Membrane</location>
        <topology evidence="1">Single-pass membrane protein</topology>
    </subcellularLocation>
</comment>
<feature type="region of interest" description="Disordered" evidence="5">
    <location>
        <begin position="1"/>
        <end position="80"/>
    </location>
</feature>
<keyword evidence="2 6" id="KW-0812">Transmembrane</keyword>
<evidence type="ECO:0000259" key="7">
    <source>
        <dbReference type="Pfam" id="PF20237"/>
    </source>
</evidence>
<comment type="caution">
    <text evidence="8">The sequence shown here is derived from an EMBL/GenBank/DDBJ whole genome shotgun (WGS) entry which is preliminary data.</text>
</comment>
<feature type="compositionally biased region" description="Low complexity" evidence="5">
    <location>
        <begin position="23"/>
        <end position="37"/>
    </location>
</feature>
<feature type="compositionally biased region" description="Polar residues" evidence="5">
    <location>
        <begin position="49"/>
        <end position="72"/>
    </location>
</feature>
<gene>
    <name evidence="8" type="ORF">EJ08DRAFT_695858</name>
</gene>
<dbReference type="AlphaFoldDB" id="A0A9P4NVB1"/>
<feature type="transmembrane region" description="Helical" evidence="6">
    <location>
        <begin position="406"/>
        <end position="439"/>
    </location>
</feature>
<evidence type="ECO:0000256" key="4">
    <source>
        <dbReference type="ARBA" id="ARBA00023136"/>
    </source>
</evidence>
<feature type="region of interest" description="Disordered" evidence="5">
    <location>
        <begin position="461"/>
        <end position="504"/>
    </location>
</feature>
<sequence>MEPDLEKGNAKKAAIAENQNVTSESPPDEISISPPGESEARRPVRGTDSWLSEQVDLSGSQRANVANATTNDQGHKRGGVDRIGDYNLMVYQVMSRLPGEASNRGPKPSDPPLLHSNDPLFRKAGIFKGKRMVEHLHRTNLINARLALYKTYLRLEDPNVSVLNHDDIELQDSLSRYSKAMYQYKESIVTNRIWAKLNVDSELLDVAIRDGAIEILKSECKKIEQVDDAESVEADLDGAPDVQLIATATQQIEKLYQKVVAQNPIHELNRATTGLDPEVEQKNKEIAEEQKRRQKERKRYISRVKMAVFGGLALIIPMLVMTLHSSQLTVLLTTSIFVLTVAMILAATMTEAEPKDVVGATAAYAAVLVVFVGASTTPTSSSSSPQATPPSTNPSGGSSTLSGGRIAGIVIGSIVGMVLIILFIACFCMRGLMQALMAIFGVRRKRKMPTVAHGGPGSLSSDYYTDSYGDYDTSDEEEEELVSQATHPAPVQPSPKGSVQSKRQ</sequence>
<reference evidence="8" key="1">
    <citation type="journal article" date="2020" name="Stud. Mycol.">
        <title>101 Dothideomycetes genomes: a test case for predicting lifestyles and emergence of pathogens.</title>
        <authorList>
            <person name="Haridas S."/>
            <person name="Albert R."/>
            <person name="Binder M."/>
            <person name="Bloem J."/>
            <person name="Labutti K."/>
            <person name="Salamov A."/>
            <person name="Andreopoulos B."/>
            <person name="Baker S."/>
            <person name="Barry K."/>
            <person name="Bills G."/>
            <person name="Bluhm B."/>
            <person name="Cannon C."/>
            <person name="Castanera R."/>
            <person name="Culley D."/>
            <person name="Daum C."/>
            <person name="Ezra D."/>
            <person name="Gonzalez J."/>
            <person name="Henrissat B."/>
            <person name="Kuo A."/>
            <person name="Liang C."/>
            <person name="Lipzen A."/>
            <person name="Lutzoni F."/>
            <person name="Magnuson J."/>
            <person name="Mondo S."/>
            <person name="Nolan M."/>
            <person name="Ohm R."/>
            <person name="Pangilinan J."/>
            <person name="Park H.-J."/>
            <person name="Ramirez L."/>
            <person name="Alfaro M."/>
            <person name="Sun H."/>
            <person name="Tritt A."/>
            <person name="Yoshinaga Y."/>
            <person name="Zwiers L.-H."/>
            <person name="Turgeon B."/>
            <person name="Goodwin S."/>
            <person name="Spatafora J."/>
            <person name="Crous P."/>
            <person name="Grigoriev I."/>
        </authorList>
    </citation>
    <scope>NUCLEOTIDE SEQUENCE</scope>
    <source>
        <strain evidence="8">CBS 130266</strain>
    </source>
</reference>
<feature type="region of interest" description="Disordered" evidence="5">
    <location>
        <begin position="98"/>
        <end position="117"/>
    </location>
</feature>
<dbReference type="PANTHER" id="PTHR15549">
    <property type="entry name" value="PAIRED IMMUNOGLOBULIN-LIKE TYPE 2 RECEPTOR"/>
    <property type="match status" value="1"/>
</dbReference>
<dbReference type="InterPro" id="IPR046529">
    <property type="entry name" value="DUF6594"/>
</dbReference>
<accession>A0A9P4NVB1</accession>
<dbReference type="Proteomes" id="UP000800235">
    <property type="component" value="Unassembled WGS sequence"/>
</dbReference>
<evidence type="ECO:0000313" key="8">
    <source>
        <dbReference type="EMBL" id="KAF2432058.1"/>
    </source>
</evidence>
<keyword evidence="9" id="KW-1185">Reference proteome</keyword>
<keyword evidence="3 6" id="KW-1133">Transmembrane helix</keyword>
<feature type="compositionally biased region" description="Low complexity" evidence="5">
    <location>
        <begin position="461"/>
        <end position="471"/>
    </location>
</feature>
<feature type="domain" description="DUF6594" evidence="7">
    <location>
        <begin position="267"/>
        <end position="369"/>
    </location>
</feature>
<dbReference type="EMBL" id="MU007028">
    <property type="protein sequence ID" value="KAF2432058.1"/>
    <property type="molecule type" value="Genomic_DNA"/>
</dbReference>
<dbReference type="OrthoDB" id="3546297at2759"/>
<dbReference type="GO" id="GO:0016020">
    <property type="term" value="C:membrane"/>
    <property type="evidence" value="ECO:0007669"/>
    <property type="project" value="UniProtKB-SubCell"/>
</dbReference>
<evidence type="ECO:0000256" key="3">
    <source>
        <dbReference type="ARBA" id="ARBA00022989"/>
    </source>
</evidence>
<dbReference type="Pfam" id="PF20237">
    <property type="entry name" value="DUF6594"/>
    <property type="match status" value="1"/>
</dbReference>
<keyword evidence="4 6" id="KW-0472">Membrane</keyword>
<feature type="transmembrane region" description="Helical" evidence="6">
    <location>
        <begin position="300"/>
        <end position="320"/>
    </location>
</feature>
<protein>
    <recommendedName>
        <fullName evidence="7">DUF6594 domain-containing protein</fullName>
    </recommendedName>
</protein>
<dbReference type="GO" id="GO:0071944">
    <property type="term" value="C:cell periphery"/>
    <property type="evidence" value="ECO:0007669"/>
    <property type="project" value="UniProtKB-ARBA"/>
</dbReference>
<evidence type="ECO:0000256" key="1">
    <source>
        <dbReference type="ARBA" id="ARBA00004167"/>
    </source>
</evidence>
<organism evidence="8 9">
    <name type="scientific">Tothia fuscella</name>
    <dbReference type="NCBI Taxonomy" id="1048955"/>
    <lineage>
        <taxon>Eukaryota</taxon>
        <taxon>Fungi</taxon>
        <taxon>Dikarya</taxon>
        <taxon>Ascomycota</taxon>
        <taxon>Pezizomycotina</taxon>
        <taxon>Dothideomycetes</taxon>
        <taxon>Pleosporomycetidae</taxon>
        <taxon>Venturiales</taxon>
        <taxon>Cylindrosympodiaceae</taxon>
        <taxon>Tothia</taxon>
    </lineage>
</organism>
<feature type="transmembrane region" description="Helical" evidence="6">
    <location>
        <begin position="326"/>
        <end position="345"/>
    </location>
</feature>
<feature type="compositionally biased region" description="Acidic residues" evidence="5">
    <location>
        <begin position="472"/>
        <end position="481"/>
    </location>
</feature>
<proteinExistence type="predicted"/>
<name>A0A9P4NVB1_9PEZI</name>
<evidence type="ECO:0000313" key="9">
    <source>
        <dbReference type="Proteomes" id="UP000800235"/>
    </source>
</evidence>
<feature type="region of interest" description="Disordered" evidence="5">
    <location>
        <begin position="377"/>
        <end position="400"/>
    </location>
</feature>
<evidence type="ECO:0000256" key="5">
    <source>
        <dbReference type="SAM" id="MobiDB-lite"/>
    </source>
</evidence>